<gene>
    <name evidence="1" type="ORF">EAH69_11100</name>
</gene>
<keyword evidence="2" id="KW-1185">Reference proteome</keyword>
<evidence type="ECO:0000313" key="2">
    <source>
        <dbReference type="Proteomes" id="UP000275348"/>
    </source>
</evidence>
<accession>A0A3L9M961</accession>
<organism evidence="1 2">
    <name type="scientific">Faecalibacter macacae</name>
    <dbReference type="NCBI Taxonomy" id="1859289"/>
    <lineage>
        <taxon>Bacteria</taxon>
        <taxon>Pseudomonadati</taxon>
        <taxon>Bacteroidota</taxon>
        <taxon>Flavobacteriia</taxon>
        <taxon>Flavobacteriales</taxon>
        <taxon>Weeksellaceae</taxon>
        <taxon>Faecalibacter</taxon>
    </lineage>
</organism>
<proteinExistence type="predicted"/>
<protein>
    <submittedName>
        <fullName evidence="1">Uncharacterized protein</fullName>
    </submittedName>
</protein>
<sequence length="62" mass="7288">MQVQGTKISEFNVFEFLYSLKPGKAYNSDLEIIIENLNHFQSLVMKKLGIFYKILKIYSIKI</sequence>
<dbReference type="AlphaFoldDB" id="A0A3L9M961"/>
<dbReference type="Proteomes" id="UP000275348">
    <property type="component" value="Unassembled WGS sequence"/>
</dbReference>
<dbReference type="EMBL" id="RDOJ01000016">
    <property type="protein sequence ID" value="RLZ07804.1"/>
    <property type="molecule type" value="Genomic_DNA"/>
</dbReference>
<evidence type="ECO:0000313" key="1">
    <source>
        <dbReference type="EMBL" id="RLZ07804.1"/>
    </source>
</evidence>
<comment type="caution">
    <text evidence="1">The sequence shown here is derived from an EMBL/GenBank/DDBJ whole genome shotgun (WGS) entry which is preliminary data.</text>
</comment>
<name>A0A3L9M961_9FLAO</name>
<reference evidence="1 2" key="1">
    <citation type="submission" date="2018-10" db="EMBL/GenBank/DDBJ databases">
        <authorList>
            <person name="Chen X."/>
        </authorList>
    </citation>
    <scope>NUCLEOTIDE SEQUENCE [LARGE SCALE GENOMIC DNA]</scope>
    <source>
        <strain evidence="1 2">YIM 102668</strain>
    </source>
</reference>